<proteinExistence type="predicted"/>
<dbReference type="Proteomes" id="UP000076234">
    <property type="component" value="Chromosome"/>
</dbReference>
<evidence type="ECO:0000256" key="4">
    <source>
        <dbReference type="SAM" id="SignalP"/>
    </source>
</evidence>
<name>A0A142VZ80_9SPHN</name>
<feature type="signal peptide" evidence="4">
    <location>
        <begin position="1"/>
        <end position="23"/>
    </location>
</feature>
<sequence>MSKKLWIAALFLAAAVPGGAAMAAQAQAIAFPGAVGPAAATPGGRSGKILRVTTLAPDGPGSLKAAIETPGPRIVVFEVGGVIDLGRSTLTIDQPYLTIAGQTAPGPGITIIRGGIDVKAHDVVLRHLRIYTGVDGQPKRSGWEADAFSTVAAHDVVVDHCTFLWALDENMSASGPRFKGATVAEWRDGTSRNVTFSNNLAAEGLADASHPKGEHSKGSLIHDNTTGIVFYRNVWAHNVERNPLIKGGAQALMINNLIYDPGHRAVHYNLMNLEWVGHDYVTGEITAIGNVMRGGNHTDEGLPFLMLGGDGDLRFYGRDNIAVDRHGNALPEFGRYGETRAQLIRSEAPLAPTDGYKILPVHDVETSVLATAGARPWARDAEEIRILFFVAEGRGDIIDDEKQVSAYPKVTEPVRAPFVEKDWDLATMEPKSGTYPGQTTPMPQEHLSARDLDSRGGVK</sequence>
<dbReference type="EMBL" id="CP013342">
    <property type="protein sequence ID" value="AMU95094.1"/>
    <property type="molecule type" value="Genomic_DNA"/>
</dbReference>
<feature type="chain" id="PRO_5007502550" evidence="4">
    <location>
        <begin position="24"/>
        <end position="459"/>
    </location>
</feature>
<reference evidence="5 6" key="2">
    <citation type="journal article" date="2016" name="Genome Announc.">
        <title>Complete Genome Sequence of Sphingopyxis terrae Strain 203-1 (NBRC 111660), a Polyethylene Glycol Degrader.</title>
        <authorList>
            <person name="Ohtsubo Y."/>
            <person name="Nonoyama S."/>
            <person name="Nagata Y."/>
            <person name="Numata M."/>
            <person name="Tsuchikane K."/>
            <person name="Hosoyama A."/>
            <person name="Yamazoe A."/>
            <person name="Tsuda M."/>
            <person name="Fujita N."/>
            <person name="Kawai F."/>
        </authorList>
    </citation>
    <scope>NUCLEOTIDE SEQUENCE [LARGE SCALE GENOMIC DNA]</scope>
    <source>
        <strain evidence="5 6">203-1</strain>
    </source>
</reference>
<dbReference type="GO" id="GO:0016829">
    <property type="term" value="F:lyase activity"/>
    <property type="evidence" value="ECO:0007669"/>
    <property type="project" value="UniProtKB-KW"/>
</dbReference>
<keyword evidence="5" id="KW-0456">Lyase</keyword>
<dbReference type="InterPro" id="IPR011050">
    <property type="entry name" value="Pectin_lyase_fold/virulence"/>
</dbReference>
<protein>
    <submittedName>
        <fullName evidence="5">Pectate lyase</fullName>
    </submittedName>
</protein>
<organism evidence="5 6">
    <name type="scientific">Sphingopyxis terrae subsp. terrae NBRC 15098</name>
    <dbReference type="NCBI Taxonomy" id="1219058"/>
    <lineage>
        <taxon>Bacteria</taxon>
        <taxon>Pseudomonadati</taxon>
        <taxon>Pseudomonadota</taxon>
        <taxon>Alphaproteobacteria</taxon>
        <taxon>Sphingomonadales</taxon>
        <taxon>Sphingomonadaceae</taxon>
        <taxon>Sphingopyxis</taxon>
    </lineage>
</organism>
<dbReference type="Gene3D" id="2.160.20.10">
    <property type="entry name" value="Single-stranded right-handed beta-helix, Pectin lyase-like"/>
    <property type="match status" value="1"/>
</dbReference>
<dbReference type="InterPro" id="IPR052063">
    <property type="entry name" value="Polysaccharide_Lyase_1"/>
</dbReference>
<keyword evidence="2" id="KW-0325">Glycoprotein</keyword>
<reference evidence="6" key="1">
    <citation type="submission" date="2015-11" db="EMBL/GenBank/DDBJ databases">
        <title>Complete genome sequence of a polyethylene glycol-degrading strain Sphingopyxis terrae strain 203-1 (NBRC 15098).</title>
        <authorList>
            <person name="Yoshiyuki O."/>
            <person name="Shouta N."/>
            <person name="Nagata Y."/>
            <person name="Numata M."/>
            <person name="Tsuchikane K."/>
            <person name="Hosoyama A."/>
            <person name="Yamazoe A."/>
            <person name="Tsuda M."/>
            <person name="Fujita N."/>
            <person name="Kawai F."/>
        </authorList>
    </citation>
    <scope>NUCLEOTIDE SEQUENCE [LARGE SCALE GENOMIC DNA]</scope>
    <source>
        <strain evidence="6">203-1</strain>
    </source>
</reference>
<dbReference type="GO" id="GO:0046872">
    <property type="term" value="F:metal ion binding"/>
    <property type="evidence" value="ECO:0007669"/>
    <property type="project" value="UniProtKB-KW"/>
</dbReference>
<dbReference type="AlphaFoldDB" id="A0A142VZ80"/>
<keyword evidence="1" id="KW-0479">Metal-binding</keyword>
<dbReference type="KEGG" id="ster:AOA14_10805"/>
<dbReference type="STRING" id="1219058.AOA14_10805"/>
<evidence type="ECO:0000256" key="2">
    <source>
        <dbReference type="ARBA" id="ARBA00023180"/>
    </source>
</evidence>
<keyword evidence="4" id="KW-0732">Signal</keyword>
<accession>A0A142VZ80</accession>
<gene>
    <name evidence="5" type="ORF">AOA14_10805</name>
</gene>
<evidence type="ECO:0000313" key="5">
    <source>
        <dbReference type="EMBL" id="AMU95094.1"/>
    </source>
</evidence>
<dbReference type="InterPro" id="IPR012334">
    <property type="entry name" value="Pectin_lyas_fold"/>
</dbReference>
<dbReference type="PANTHER" id="PTHR42970">
    <property type="entry name" value="PECTATE LYASE C-RELATED"/>
    <property type="match status" value="1"/>
</dbReference>
<evidence type="ECO:0000256" key="1">
    <source>
        <dbReference type="ARBA" id="ARBA00022723"/>
    </source>
</evidence>
<dbReference type="PANTHER" id="PTHR42970:SF1">
    <property type="entry name" value="PECTATE LYASE C-RELATED"/>
    <property type="match status" value="1"/>
</dbReference>
<feature type="region of interest" description="Disordered" evidence="3">
    <location>
        <begin position="427"/>
        <end position="459"/>
    </location>
</feature>
<evidence type="ECO:0000313" key="6">
    <source>
        <dbReference type="Proteomes" id="UP000076234"/>
    </source>
</evidence>
<feature type="compositionally biased region" description="Basic and acidic residues" evidence="3">
    <location>
        <begin position="447"/>
        <end position="459"/>
    </location>
</feature>
<evidence type="ECO:0000256" key="3">
    <source>
        <dbReference type="SAM" id="MobiDB-lite"/>
    </source>
</evidence>
<dbReference type="SUPFAM" id="SSF51126">
    <property type="entry name" value="Pectin lyase-like"/>
    <property type="match status" value="1"/>
</dbReference>